<dbReference type="GO" id="GO:0002376">
    <property type="term" value="P:immune system process"/>
    <property type="evidence" value="ECO:0007669"/>
    <property type="project" value="UniProtKB-KW"/>
</dbReference>
<evidence type="ECO:0000256" key="2">
    <source>
        <dbReference type="ARBA" id="ARBA00022859"/>
    </source>
</evidence>
<feature type="non-terminal residue" evidence="4">
    <location>
        <position position="214"/>
    </location>
</feature>
<dbReference type="OrthoDB" id="6103117at2759"/>
<accession>A0A7L3GLM0</accession>
<dbReference type="Pfam" id="PF07686">
    <property type="entry name" value="V-set"/>
    <property type="match status" value="1"/>
</dbReference>
<evidence type="ECO:0000313" key="4">
    <source>
        <dbReference type="EMBL" id="NXT93378.1"/>
    </source>
</evidence>
<sequence length="214" mass="23855">GGAAAEGRQVQQSPAQLWARPGDTVELSCRVLDQSSYVNWYKEKPDGSLNWSYRSFHDSSLERKYLGRREKYKYFSLTISSVRREDSGVYYCSSSEFYPSFGDGTRLIVTSECPAGRTAAGDIPREVCATPDTPFPSLDATQPQLSILVPVDAEEPGQPLSSIPLLCRLHDPPQGWDTVRWQPGGEETPVTVTAMDERGVFSAWSITWVPAKQW</sequence>
<evidence type="ECO:0000259" key="3">
    <source>
        <dbReference type="PROSITE" id="PS50835"/>
    </source>
</evidence>
<gene>
    <name evidence="4" type="primary">Kv5af</name>
    <name evidence="4" type="ORF">ANHRUF_R11135</name>
</gene>
<keyword evidence="5" id="KW-1185">Reference proteome</keyword>
<reference evidence="4 5" key="1">
    <citation type="submission" date="2019-09" db="EMBL/GenBank/DDBJ databases">
        <title>Bird 10,000 Genomes (B10K) Project - Family phase.</title>
        <authorList>
            <person name="Zhang G."/>
        </authorList>
    </citation>
    <scope>NUCLEOTIDE SEQUENCE [LARGE SCALE GENOMIC DNA]</scope>
    <source>
        <strain evidence="4">B10K-DU-029-28</strain>
    </source>
</reference>
<feature type="domain" description="Ig-like" evidence="3">
    <location>
        <begin position="8"/>
        <end position="110"/>
    </location>
</feature>
<feature type="non-terminal residue" evidence="4">
    <location>
        <position position="1"/>
    </location>
</feature>
<dbReference type="InterPro" id="IPR013106">
    <property type="entry name" value="Ig_V-set"/>
</dbReference>
<dbReference type="PANTHER" id="PTHR23268">
    <property type="entry name" value="T-CELL RECEPTOR BETA CHAIN"/>
    <property type="match status" value="1"/>
</dbReference>
<dbReference type="AlphaFoldDB" id="A0A7L3GLM0"/>
<dbReference type="Proteomes" id="UP000528690">
    <property type="component" value="Unassembled WGS sequence"/>
</dbReference>
<dbReference type="GO" id="GO:0007166">
    <property type="term" value="P:cell surface receptor signaling pathway"/>
    <property type="evidence" value="ECO:0007669"/>
    <property type="project" value="TreeGrafter"/>
</dbReference>
<evidence type="ECO:0000256" key="1">
    <source>
        <dbReference type="ARBA" id="ARBA00022729"/>
    </source>
</evidence>
<dbReference type="GO" id="GO:0005886">
    <property type="term" value="C:plasma membrane"/>
    <property type="evidence" value="ECO:0007669"/>
    <property type="project" value="TreeGrafter"/>
</dbReference>
<dbReference type="InterPro" id="IPR003599">
    <property type="entry name" value="Ig_sub"/>
</dbReference>
<dbReference type="SMART" id="SM00406">
    <property type="entry name" value="IGv"/>
    <property type="match status" value="1"/>
</dbReference>
<dbReference type="Gene3D" id="2.60.40.10">
    <property type="entry name" value="Immunoglobulins"/>
    <property type="match status" value="1"/>
</dbReference>
<keyword evidence="1" id="KW-0732">Signal</keyword>
<dbReference type="PROSITE" id="PS50835">
    <property type="entry name" value="IG_LIKE"/>
    <property type="match status" value="1"/>
</dbReference>
<name>A0A7L3GLM0_9AVES</name>
<dbReference type="SUPFAM" id="SSF48726">
    <property type="entry name" value="Immunoglobulin"/>
    <property type="match status" value="2"/>
</dbReference>
<organism evidence="4 5">
    <name type="scientific">Anhinga rufa</name>
    <name type="common">African darter</name>
    <dbReference type="NCBI Taxonomy" id="317792"/>
    <lineage>
        <taxon>Eukaryota</taxon>
        <taxon>Metazoa</taxon>
        <taxon>Chordata</taxon>
        <taxon>Craniata</taxon>
        <taxon>Vertebrata</taxon>
        <taxon>Euteleostomi</taxon>
        <taxon>Archelosauria</taxon>
        <taxon>Archosauria</taxon>
        <taxon>Dinosauria</taxon>
        <taxon>Saurischia</taxon>
        <taxon>Theropoda</taxon>
        <taxon>Coelurosauria</taxon>
        <taxon>Aves</taxon>
        <taxon>Neognathae</taxon>
        <taxon>Neoaves</taxon>
        <taxon>Aequornithes</taxon>
        <taxon>Suliformes</taxon>
        <taxon>Anhingidae</taxon>
        <taxon>Anhinga</taxon>
    </lineage>
</organism>
<evidence type="ECO:0000313" key="5">
    <source>
        <dbReference type="Proteomes" id="UP000528690"/>
    </source>
</evidence>
<keyword evidence="2" id="KW-0391">Immunity</keyword>
<dbReference type="CDD" id="cd00099">
    <property type="entry name" value="IgV"/>
    <property type="match status" value="1"/>
</dbReference>
<comment type="caution">
    <text evidence="4">The sequence shown here is derived from an EMBL/GenBank/DDBJ whole genome shotgun (WGS) entry which is preliminary data.</text>
</comment>
<dbReference type="InterPro" id="IPR036179">
    <property type="entry name" value="Ig-like_dom_sf"/>
</dbReference>
<dbReference type="InterPro" id="IPR013783">
    <property type="entry name" value="Ig-like_fold"/>
</dbReference>
<proteinExistence type="predicted"/>
<dbReference type="EMBL" id="VZTV01085735">
    <property type="protein sequence ID" value="NXT93378.1"/>
    <property type="molecule type" value="Genomic_DNA"/>
</dbReference>
<dbReference type="InterPro" id="IPR007110">
    <property type="entry name" value="Ig-like_dom"/>
</dbReference>
<dbReference type="SMART" id="SM00409">
    <property type="entry name" value="IG"/>
    <property type="match status" value="1"/>
</dbReference>
<dbReference type="InterPro" id="IPR050413">
    <property type="entry name" value="TCR_beta_variable"/>
</dbReference>
<protein>
    <submittedName>
        <fullName evidence="4">KV5AF protein</fullName>
    </submittedName>
</protein>